<reference evidence="1" key="1">
    <citation type="submission" date="2025-08" db="UniProtKB">
        <authorList>
            <consortium name="Ensembl"/>
        </authorList>
    </citation>
    <scope>IDENTIFICATION</scope>
</reference>
<dbReference type="Ensembl" id="ENSNBRT00000027141.1">
    <property type="protein sequence ID" value="ENSNBRP00000026441.1"/>
    <property type="gene ID" value="ENSNBRG00000020037.1"/>
</dbReference>
<dbReference type="Gene3D" id="2.60.40.10">
    <property type="entry name" value="Immunoglobulins"/>
    <property type="match status" value="1"/>
</dbReference>
<dbReference type="GeneTree" id="ENSGT00440000033970"/>
<name>A0A3Q4HW64_NEOBR</name>
<reference evidence="1" key="2">
    <citation type="submission" date="2025-09" db="UniProtKB">
        <authorList>
            <consortium name="Ensembl"/>
        </authorList>
    </citation>
    <scope>IDENTIFICATION</scope>
</reference>
<accession>A0A3Q4HW64</accession>
<dbReference type="AlphaFoldDB" id="A0A3Q4HW64"/>
<evidence type="ECO:0000313" key="2">
    <source>
        <dbReference type="Proteomes" id="UP000261580"/>
    </source>
</evidence>
<keyword evidence="2" id="KW-1185">Reference proteome</keyword>
<dbReference type="Proteomes" id="UP000261580">
    <property type="component" value="Unassembled WGS sequence"/>
</dbReference>
<dbReference type="SUPFAM" id="SSF49452">
    <property type="entry name" value="Starch-binding domain-like"/>
    <property type="match status" value="1"/>
</dbReference>
<dbReference type="GO" id="GO:0030246">
    <property type="term" value="F:carbohydrate binding"/>
    <property type="evidence" value="ECO:0007669"/>
    <property type="project" value="InterPro"/>
</dbReference>
<dbReference type="InterPro" id="IPR013783">
    <property type="entry name" value="Ig-like_fold"/>
</dbReference>
<dbReference type="InterPro" id="IPR013784">
    <property type="entry name" value="Carb-bd-like_fold"/>
</dbReference>
<evidence type="ECO:0000313" key="1">
    <source>
        <dbReference type="Ensembl" id="ENSNBRP00000026441.1"/>
    </source>
</evidence>
<sequence length="145" mass="16684">MGPQSIRYVYFQVLNPSILDVVCRCKCKNGIFNQIIIKVTMSRGLIQMSVKQNPSFLCGFSFRRCMWTTTVTVPKGVVTQYRYFKGFFLQSKSAGGPCQVIVNMWETHHRPRTMSPTGIDQQKTVQGLAPVSITKKKFKKSRFRY</sequence>
<dbReference type="Bgee" id="ENSNBRG00000020037">
    <property type="expression patterns" value="Expressed in testis and 9 other cell types or tissues"/>
</dbReference>
<proteinExistence type="predicted"/>
<protein>
    <submittedName>
        <fullName evidence="1">Glycerophosphocholine phosphodiesterase 1</fullName>
    </submittedName>
</protein>
<organism evidence="1 2">
    <name type="scientific">Neolamprologus brichardi</name>
    <name type="common">Fairy cichlid</name>
    <name type="synonym">Lamprologus brichardi</name>
    <dbReference type="NCBI Taxonomy" id="32507"/>
    <lineage>
        <taxon>Eukaryota</taxon>
        <taxon>Metazoa</taxon>
        <taxon>Chordata</taxon>
        <taxon>Craniata</taxon>
        <taxon>Vertebrata</taxon>
        <taxon>Euteleostomi</taxon>
        <taxon>Actinopterygii</taxon>
        <taxon>Neopterygii</taxon>
        <taxon>Teleostei</taxon>
        <taxon>Neoteleostei</taxon>
        <taxon>Acanthomorphata</taxon>
        <taxon>Ovalentaria</taxon>
        <taxon>Cichlomorphae</taxon>
        <taxon>Cichliformes</taxon>
        <taxon>Cichlidae</taxon>
        <taxon>African cichlids</taxon>
        <taxon>Pseudocrenilabrinae</taxon>
        <taxon>Lamprologini</taxon>
        <taxon>Neolamprologus</taxon>
    </lineage>
</organism>